<dbReference type="Proteomes" id="UP000325030">
    <property type="component" value="Chromosome"/>
</dbReference>
<sequence length="267" mass="29786">MRIDISGKRVLVTASSSGIGKGVARAFLKEGCKVIISSRNKENLDKTVSELKSSIFPSVWGVQMDLTDYHSIEAGLRQIIDLMGGIDVLIFNFGNPTNEPSYFDETTMEDWEYSVRMYLEGPIQILKRLLPFMRRQRYGRIFFLSSWTVKSPQSHFTLADVSRSPVIQLSKILSKDEGRNGITVNTVLMGSFPTPGAERSLKRIAERKNESYDELWKREVLSPIAVGRIGDPEKDLGSLLVFLSSEYGGYVTGSSILIDGGSSPYVL</sequence>
<dbReference type="InterPro" id="IPR050259">
    <property type="entry name" value="SDR"/>
</dbReference>
<keyword evidence="4" id="KW-1185">Reference proteome</keyword>
<evidence type="ECO:0000313" key="3">
    <source>
        <dbReference type="EMBL" id="BBG26646.1"/>
    </source>
</evidence>
<organism evidence="3 5">
    <name type="scientific">Sulfuracidifex tepidarius</name>
    <dbReference type="NCBI Taxonomy" id="1294262"/>
    <lineage>
        <taxon>Archaea</taxon>
        <taxon>Thermoproteota</taxon>
        <taxon>Thermoprotei</taxon>
        <taxon>Sulfolobales</taxon>
        <taxon>Sulfolobaceae</taxon>
        <taxon>Sulfuracidifex</taxon>
    </lineage>
</organism>
<dbReference type="SUPFAM" id="SSF51735">
    <property type="entry name" value="NAD(P)-binding Rossmann-fold domains"/>
    <property type="match status" value="1"/>
</dbReference>
<dbReference type="RefSeq" id="WP_054845566.1">
    <property type="nucleotide sequence ID" value="NZ_AP018929.1"/>
</dbReference>
<dbReference type="PANTHER" id="PTHR42879">
    <property type="entry name" value="3-OXOACYL-(ACYL-CARRIER-PROTEIN) REDUCTASE"/>
    <property type="match status" value="1"/>
</dbReference>
<proteinExistence type="inferred from homology"/>
<protein>
    <submittedName>
        <fullName evidence="3">L-rhamnose 1-dehydrogenase</fullName>
    </submittedName>
</protein>
<dbReference type="OrthoDB" id="35501at2157"/>
<dbReference type="InterPro" id="IPR036291">
    <property type="entry name" value="NAD(P)-bd_dom_sf"/>
</dbReference>
<dbReference type="CDD" id="cd05344">
    <property type="entry name" value="BKR_like_SDR_like"/>
    <property type="match status" value="1"/>
</dbReference>
<evidence type="ECO:0000313" key="4">
    <source>
        <dbReference type="Proteomes" id="UP000322983"/>
    </source>
</evidence>
<dbReference type="PANTHER" id="PTHR42879:SF5">
    <property type="entry name" value="SHORT-CHAIN ALCOHOL DEHYDROGENASE"/>
    <property type="match status" value="1"/>
</dbReference>
<evidence type="ECO:0000313" key="2">
    <source>
        <dbReference type="EMBL" id="BBG23891.1"/>
    </source>
</evidence>
<dbReference type="Proteomes" id="UP000322983">
    <property type="component" value="Chromosome"/>
</dbReference>
<reference evidence="5" key="1">
    <citation type="submission" date="2018-09" db="EMBL/GenBank/DDBJ databases">
        <title>Complete Genome Sequencing of Sulfolobus sp. JCM 16834.</title>
        <authorList>
            <person name="Kato S."/>
            <person name="Itoh T."/>
            <person name="Ohkuma M."/>
        </authorList>
    </citation>
    <scope>NUCLEOTIDE SEQUENCE [LARGE SCALE GENOMIC DNA]</scope>
    <source>
        <strain evidence="5">IC-007</strain>
    </source>
</reference>
<dbReference type="Gene3D" id="3.40.50.720">
    <property type="entry name" value="NAD(P)-binding Rossmann-like Domain"/>
    <property type="match status" value="1"/>
</dbReference>
<comment type="similarity">
    <text evidence="1">Belongs to the short-chain dehydrogenases/reductases (SDR) family.</text>
</comment>
<evidence type="ECO:0000256" key="1">
    <source>
        <dbReference type="ARBA" id="ARBA00006484"/>
    </source>
</evidence>
<gene>
    <name evidence="2" type="ORF">IC006_1187</name>
    <name evidence="3" type="ORF">IC007_1162</name>
</gene>
<dbReference type="InterPro" id="IPR002347">
    <property type="entry name" value="SDR_fam"/>
</dbReference>
<name>A0A510E2C2_9CREN</name>
<evidence type="ECO:0000313" key="5">
    <source>
        <dbReference type="Proteomes" id="UP000325030"/>
    </source>
</evidence>
<dbReference type="AlphaFoldDB" id="A0A510E2C2"/>
<dbReference type="STRING" id="1294262.GCA_001316085_01143"/>
<reference evidence="3 4" key="2">
    <citation type="journal article" date="2020" name="Int. J. Syst. Evol. Microbiol.">
        <title>Sulfuracidifex tepidarius gen. nov., sp. nov. and transfer of Sulfolobus metallicus Huber and Stetter 1992 to the genus Sulfuracidifex as Sulfuracidifex metallicus comb. nov.</title>
        <authorList>
            <person name="Itoh T."/>
            <person name="Miura T."/>
            <person name="Sakai H.D."/>
            <person name="Kato S."/>
            <person name="Ohkuma M."/>
            <person name="Takashina T."/>
        </authorList>
    </citation>
    <scope>NUCLEOTIDE SEQUENCE</scope>
    <source>
        <strain evidence="2 4">IC-006</strain>
        <strain evidence="3">IC-007</strain>
    </source>
</reference>
<dbReference type="Pfam" id="PF00106">
    <property type="entry name" value="adh_short"/>
    <property type="match status" value="1"/>
</dbReference>
<dbReference type="EMBL" id="AP018929">
    <property type="protein sequence ID" value="BBG23891.1"/>
    <property type="molecule type" value="Genomic_DNA"/>
</dbReference>
<accession>A0A510DUK9</accession>
<dbReference type="PRINTS" id="PR00081">
    <property type="entry name" value="GDHRDH"/>
</dbReference>
<dbReference type="KEGG" id="step:IC006_1187"/>
<dbReference type="GeneID" id="41717507"/>
<accession>A0A510E2C2</accession>
<dbReference type="EMBL" id="AP018930">
    <property type="protein sequence ID" value="BBG26646.1"/>
    <property type="molecule type" value="Genomic_DNA"/>
</dbReference>